<feature type="compositionally biased region" description="Polar residues" evidence="1">
    <location>
        <begin position="58"/>
        <end position="70"/>
    </location>
</feature>
<dbReference type="AlphaFoldDB" id="A0A4U5PF40"/>
<feature type="compositionally biased region" description="Low complexity" evidence="1">
    <location>
        <begin position="1"/>
        <end position="31"/>
    </location>
</feature>
<gene>
    <name evidence="2" type="ORF">L596_009354</name>
</gene>
<name>A0A4U5PF40_STECR</name>
<evidence type="ECO:0000256" key="1">
    <source>
        <dbReference type="SAM" id="MobiDB-lite"/>
    </source>
</evidence>
<accession>A0A4U5PF40</accession>
<feature type="region of interest" description="Disordered" evidence="1">
    <location>
        <begin position="1"/>
        <end position="70"/>
    </location>
</feature>
<reference evidence="2 3" key="2">
    <citation type="journal article" date="2019" name="G3 (Bethesda)">
        <title>Hybrid Assembly of the Genome of the Entomopathogenic Nematode Steinernema carpocapsae Identifies the X-Chromosome.</title>
        <authorList>
            <person name="Serra L."/>
            <person name="Macchietto M."/>
            <person name="Macias-Munoz A."/>
            <person name="McGill C.J."/>
            <person name="Rodriguez I.M."/>
            <person name="Rodriguez B."/>
            <person name="Murad R."/>
            <person name="Mortazavi A."/>
        </authorList>
    </citation>
    <scope>NUCLEOTIDE SEQUENCE [LARGE SCALE GENOMIC DNA]</scope>
    <source>
        <strain evidence="2 3">ALL</strain>
    </source>
</reference>
<keyword evidence="3" id="KW-1185">Reference proteome</keyword>
<organism evidence="2 3">
    <name type="scientific">Steinernema carpocapsae</name>
    <name type="common">Entomopathogenic nematode</name>
    <dbReference type="NCBI Taxonomy" id="34508"/>
    <lineage>
        <taxon>Eukaryota</taxon>
        <taxon>Metazoa</taxon>
        <taxon>Ecdysozoa</taxon>
        <taxon>Nematoda</taxon>
        <taxon>Chromadorea</taxon>
        <taxon>Rhabditida</taxon>
        <taxon>Tylenchina</taxon>
        <taxon>Panagrolaimomorpha</taxon>
        <taxon>Strongyloidoidea</taxon>
        <taxon>Steinernematidae</taxon>
        <taxon>Steinernema</taxon>
    </lineage>
</organism>
<evidence type="ECO:0000313" key="3">
    <source>
        <dbReference type="Proteomes" id="UP000298663"/>
    </source>
</evidence>
<protein>
    <submittedName>
        <fullName evidence="2">Uncharacterized protein</fullName>
    </submittedName>
</protein>
<sequence length="70" mass="8496">MAQTMTPQQQQEHQSNGFKQRPNYQNRYYNNSDRGENCDRNYANRGYQQRDLEDRRSSTGSYSNSRKNYY</sequence>
<feature type="compositionally biased region" description="Basic and acidic residues" evidence="1">
    <location>
        <begin position="48"/>
        <end position="57"/>
    </location>
</feature>
<evidence type="ECO:0000313" key="2">
    <source>
        <dbReference type="EMBL" id="TKR95149.1"/>
    </source>
</evidence>
<dbReference type="Proteomes" id="UP000298663">
    <property type="component" value="Unassembled WGS sequence"/>
</dbReference>
<reference evidence="2 3" key="1">
    <citation type="journal article" date="2015" name="Genome Biol.">
        <title>Comparative genomics of Steinernema reveals deeply conserved gene regulatory networks.</title>
        <authorList>
            <person name="Dillman A.R."/>
            <person name="Macchietto M."/>
            <person name="Porter C.F."/>
            <person name="Rogers A."/>
            <person name="Williams B."/>
            <person name="Antoshechkin I."/>
            <person name="Lee M.M."/>
            <person name="Goodwin Z."/>
            <person name="Lu X."/>
            <person name="Lewis E.E."/>
            <person name="Goodrich-Blair H."/>
            <person name="Stock S.P."/>
            <person name="Adams B.J."/>
            <person name="Sternberg P.W."/>
            <person name="Mortazavi A."/>
        </authorList>
    </citation>
    <scope>NUCLEOTIDE SEQUENCE [LARGE SCALE GENOMIC DNA]</scope>
    <source>
        <strain evidence="2 3">ALL</strain>
    </source>
</reference>
<proteinExistence type="predicted"/>
<dbReference type="EMBL" id="AZBU02000002">
    <property type="protein sequence ID" value="TKR95149.1"/>
    <property type="molecule type" value="Genomic_DNA"/>
</dbReference>
<comment type="caution">
    <text evidence="2">The sequence shown here is derived from an EMBL/GenBank/DDBJ whole genome shotgun (WGS) entry which is preliminary data.</text>
</comment>